<feature type="domain" description="Putative auto-transporter adhesin head GIN" evidence="1">
    <location>
        <begin position="44"/>
        <end position="235"/>
    </location>
</feature>
<dbReference type="PATRIC" id="fig|419005.5.peg.1793"/>
<reference evidence="2 3" key="1">
    <citation type="submission" date="2016-01" db="EMBL/GenBank/DDBJ databases">
        <authorList>
            <person name="Oliw E.H."/>
        </authorList>
    </citation>
    <scope>NUCLEOTIDE SEQUENCE [LARGE SCALE GENOMIC DNA]</scope>
    <source>
        <strain evidence="2 3">DNF00307</strain>
    </source>
</reference>
<name>A0A134B6L6_9BACT</name>
<dbReference type="AlphaFoldDB" id="A0A134B6L6"/>
<accession>A0A134B6L6</accession>
<dbReference type="Proteomes" id="UP000070531">
    <property type="component" value="Unassembled WGS sequence"/>
</dbReference>
<evidence type="ECO:0000313" key="2">
    <source>
        <dbReference type="EMBL" id="KXB75582.1"/>
    </source>
</evidence>
<dbReference type="Gene3D" id="2.160.20.120">
    <property type="match status" value="1"/>
</dbReference>
<dbReference type="EMBL" id="LSDL01000117">
    <property type="protein sequence ID" value="KXB75582.1"/>
    <property type="molecule type" value="Genomic_DNA"/>
</dbReference>
<gene>
    <name evidence="2" type="ORF">HMPREF1860_01799</name>
</gene>
<comment type="caution">
    <text evidence="2">The sequence shown here is derived from an EMBL/GenBank/DDBJ whole genome shotgun (WGS) entry which is preliminary data.</text>
</comment>
<dbReference type="InterPro" id="IPR021255">
    <property type="entry name" value="DUF2807"/>
</dbReference>
<dbReference type="RefSeq" id="WP_060933225.1">
    <property type="nucleotide sequence ID" value="NZ_KQ960555.1"/>
</dbReference>
<dbReference type="Pfam" id="PF10988">
    <property type="entry name" value="DUF2807"/>
    <property type="match status" value="1"/>
</dbReference>
<evidence type="ECO:0000313" key="3">
    <source>
        <dbReference type="Proteomes" id="UP000070531"/>
    </source>
</evidence>
<sequence>MKQDISHAIRLSIFLLVITISNSSCLRKRITYGKVVTHTMNVNAFDSMEVSGNASVTLFQGKEYKVVVKAPKKVQNLVYVSATKGKLFVKVNDLPNKNPIIFNRNTNPITLIKVFVIVPSLTNIAIYDNADFYINNHFKAKKLEIKVLDNAACNVKQLYAKEVKVSVTDNADAYFEHFNVINSNINVTDNAYLDIKNVDAETSIISTSDNASAILNGKVKQGIKTFMSGNSSIQNKVNNLRDNK</sequence>
<evidence type="ECO:0000259" key="1">
    <source>
        <dbReference type="Pfam" id="PF10988"/>
    </source>
</evidence>
<protein>
    <recommendedName>
        <fullName evidence="1">Putative auto-transporter adhesin head GIN domain-containing protein</fullName>
    </recommendedName>
</protein>
<organism evidence="2">
    <name type="scientific">Prevotella amnii</name>
    <dbReference type="NCBI Taxonomy" id="419005"/>
    <lineage>
        <taxon>Bacteria</taxon>
        <taxon>Pseudomonadati</taxon>
        <taxon>Bacteroidota</taxon>
        <taxon>Bacteroidia</taxon>
        <taxon>Bacteroidales</taxon>
        <taxon>Prevotellaceae</taxon>
        <taxon>Prevotella</taxon>
    </lineage>
</organism>
<dbReference type="STRING" id="419005.HMPREF1860_01799"/>
<proteinExistence type="predicted"/>